<dbReference type="InterPro" id="IPR050814">
    <property type="entry name" value="Myo-inositol_Transporter"/>
</dbReference>
<evidence type="ECO:0000256" key="1">
    <source>
        <dbReference type="ARBA" id="ARBA00004651"/>
    </source>
</evidence>
<feature type="transmembrane region" description="Helical" evidence="10">
    <location>
        <begin position="127"/>
        <end position="148"/>
    </location>
</feature>
<evidence type="ECO:0000256" key="5">
    <source>
        <dbReference type="ARBA" id="ARBA00022692"/>
    </source>
</evidence>
<dbReference type="FunFam" id="1.20.1250.20:FF:000073">
    <property type="entry name" value="MFS myo-inositol transporter, putative"/>
    <property type="match status" value="1"/>
</dbReference>
<organism evidence="12 13">
    <name type="scientific">Apiotrichum porosum</name>
    <dbReference type="NCBI Taxonomy" id="105984"/>
    <lineage>
        <taxon>Eukaryota</taxon>
        <taxon>Fungi</taxon>
        <taxon>Dikarya</taxon>
        <taxon>Basidiomycota</taxon>
        <taxon>Agaricomycotina</taxon>
        <taxon>Tremellomycetes</taxon>
        <taxon>Trichosporonales</taxon>
        <taxon>Trichosporonaceae</taxon>
        <taxon>Apiotrichum</taxon>
    </lineage>
</organism>
<evidence type="ECO:0000256" key="8">
    <source>
        <dbReference type="ARBA" id="ARBA00049119"/>
    </source>
</evidence>
<proteinExistence type="inferred from homology"/>
<evidence type="ECO:0000313" key="12">
    <source>
        <dbReference type="EMBL" id="RSH79198.1"/>
    </source>
</evidence>
<dbReference type="OrthoDB" id="6339427at2759"/>
<keyword evidence="6 10" id="KW-1133">Transmembrane helix</keyword>
<dbReference type="RefSeq" id="XP_028474345.1">
    <property type="nucleotide sequence ID" value="XM_028617038.1"/>
</dbReference>
<dbReference type="Proteomes" id="UP000279236">
    <property type="component" value="Unassembled WGS sequence"/>
</dbReference>
<dbReference type="PROSITE" id="PS50850">
    <property type="entry name" value="MFS"/>
    <property type="match status" value="1"/>
</dbReference>
<dbReference type="STRING" id="105984.A0A427XK42"/>
<dbReference type="InterPro" id="IPR005828">
    <property type="entry name" value="MFS_sugar_transport-like"/>
</dbReference>
<feature type="transmembrane region" description="Helical" evidence="10">
    <location>
        <begin position="353"/>
        <end position="372"/>
    </location>
</feature>
<dbReference type="PROSITE" id="PS00217">
    <property type="entry name" value="SUGAR_TRANSPORT_2"/>
    <property type="match status" value="1"/>
</dbReference>
<evidence type="ECO:0000256" key="4">
    <source>
        <dbReference type="ARBA" id="ARBA00022475"/>
    </source>
</evidence>
<reference evidence="12 13" key="1">
    <citation type="submission" date="2018-11" db="EMBL/GenBank/DDBJ databases">
        <title>Genome sequence of Apiotrichum porosum DSM 27194.</title>
        <authorList>
            <person name="Aliyu H."/>
            <person name="Gorte O."/>
            <person name="Ochsenreither K."/>
        </authorList>
    </citation>
    <scope>NUCLEOTIDE SEQUENCE [LARGE SCALE GENOMIC DNA]</scope>
    <source>
        <strain evidence="12 13">DSM 27194</strain>
    </source>
</reference>
<evidence type="ECO:0000259" key="11">
    <source>
        <dbReference type="PROSITE" id="PS50850"/>
    </source>
</evidence>
<protein>
    <recommendedName>
        <fullName evidence="11">Major facilitator superfamily (MFS) profile domain-containing protein</fullName>
    </recommendedName>
</protein>
<dbReference type="PANTHER" id="PTHR48020:SF12">
    <property type="entry name" value="PROTON MYO-INOSITOL COTRANSPORTER"/>
    <property type="match status" value="1"/>
</dbReference>
<keyword evidence="13" id="KW-1185">Reference proteome</keyword>
<evidence type="ECO:0000256" key="10">
    <source>
        <dbReference type="SAM" id="Phobius"/>
    </source>
</evidence>
<dbReference type="EMBL" id="RSCE01000010">
    <property type="protein sequence ID" value="RSH79198.1"/>
    <property type="molecule type" value="Genomic_DNA"/>
</dbReference>
<feature type="transmembrane region" description="Helical" evidence="10">
    <location>
        <begin position="459"/>
        <end position="477"/>
    </location>
</feature>
<dbReference type="AlphaFoldDB" id="A0A427XK42"/>
<dbReference type="PRINTS" id="PR00171">
    <property type="entry name" value="SUGRTRNSPORT"/>
</dbReference>
<dbReference type="PROSITE" id="PS00216">
    <property type="entry name" value="SUGAR_TRANSPORT_1"/>
    <property type="match status" value="2"/>
</dbReference>
<dbReference type="GO" id="GO:0005886">
    <property type="term" value="C:plasma membrane"/>
    <property type="evidence" value="ECO:0007669"/>
    <property type="project" value="UniProtKB-SubCell"/>
</dbReference>
<dbReference type="GO" id="GO:1904679">
    <property type="term" value="P:myo-inositol import across plasma membrane"/>
    <property type="evidence" value="ECO:0007669"/>
    <property type="project" value="UniProtKB-ARBA"/>
</dbReference>
<evidence type="ECO:0000256" key="9">
    <source>
        <dbReference type="RuleBase" id="RU003346"/>
    </source>
</evidence>
<evidence type="ECO:0000313" key="13">
    <source>
        <dbReference type="Proteomes" id="UP000279236"/>
    </source>
</evidence>
<feature type="transmembrane region" description="Helical" evidence="10">
    <location>
        <begin position="425"/>
        <end position="447"/>
    </location>
</feature>
<dbReference type="InterPro" id="IPR005829">
    <property type="entry name" value="Sugar_transporter_CS"/>
</dbReference>
<feature type="transmembrane region" description="Helical" evidence="10">
    <location>
        <begin position="42"/>
        <end position="65"/>
    </location>
</feature>
<dbReference type="Pfam" id="PF00083">
    <property type="entry name" value="Sugar_tr"/>
    <property type="match status" value="1"/>
</dbReference>
<accession>A0A427XK42</accession>
<feature type="transmembrane region" description="Helical" evidence="10">
    <location>
        <begin position="319"/>
        <end position="341"/>
    </location>
</feature>
<feature type="transmembrane region" description="Helical" evidence="10">
    <location>
        <begin position="392"/>
        <end position="413"/>
    </location>
</feature>
<evidence type="ECO:0000256" key="3">
    <source>
        <dbReference type="ARBA" id="ARBA00022448"/>
    </source>
</evidence>
<feature type="transmembrane region" description="Helical" evidence="10">
    <location>
        <begin position="85"/>
        <end position="106"/>
    </location>
</feature>
<comment type="caution">
    <text evidence="12">The sequence shown here is derived from an EMBL/GenBank/DDBJ whole genome shotgun (WGS) entry which is preliminary data.</text>
</comment>
<dbReference type="SUPFAM" id="SSF103473">
    <property type="entry name" value="MFS general substrate transporter"/>
    <property type="match status" value="1"/>
</dbReference>
<comment type="catalytic activity">
    <reaction evidence="8">
        <text>myo-inositol(out) + H(+)(out) = myo-inositol(in) + H(+)(in)</text>
        <dbReference type="Rhea" id="RHEA:60364"/>
        <dbReference type="ChEBI" id="CHEBI:15378"/>
        <dbReference type="ChEBI" id="CHEBI:17268"/>
    </reaction>
</comment>
<comment type="similarity">
    <text evidence="2 9">Belongs to the major facilitator superfamily. Sugar transporter (TC 2.A.1.1) family.</text>
</comment>
<dbReference type="GO" id="GO:0005365">
    <property type="term" value="F:myo-inositol transmembrane transporter activity"/>
    <property type="evidence" value="ECO:0007669"/>
    <property type="project" value="UniProtKB-ARBA"/>
</dbReference>
<comment type="subcellular location">
    <subcellularLocation>
        <location evidence="1">Cell membrane</location>
        <topology evidence="1">Multi-pass membrane protein</topology>
    </subcellularLocation>
</comment>
<gene>
    <name evidence="12" type="ORF">EHS24_001237</name>
</gene>
<feature type="domain" description="Major facilitator superfamily (MFS) profile" evidence="11">
    <location>
        <begin position="45"/>
        <end position="481"/>
    </location>
</feature>
<dbReference type="GeneID" id="39585780"/>
<dbReference type="InterPro" id="IPR003663">
    <property type="entry name" value="Sugar/inositol_transpt"/>
</dbReference>
<evidence type="ECO:0000256" key="2">
    <source>
        <dbReference type="ARBA" id="ARBA00010992"/>
    </source>
</evidence>
<evidence type="ECO:0000256" key="7">
    <source>
        <dbReference type="ARBA" id="ARBA00023136"/>
    </source>
</evidence>
<keyword evidence="4" id="KW-1003">Cell membrane</keyword>
<dbReference type="NCBIfam" id="TIGR00879">
    <property type="entry name" value="SP"/>
    <property type="match status" value="1"/>
</dbReference>
<feature type="transmembrane region" description="Helical" evidence="10">
    <location>
        <begin position="284"/>
        <end position="307"/>
    </location>
</feature>
<dbReference type="InterPro" id="IPR036259">
    <property type="entry name" value="MFS_trans_sf"/>
</dbReference>
<sequence>MVEPVTNIAPGEKVYGDIEVEMVEDNKGGLTHVAHLVVTKSFIFLVTIAGLSGILFGYDTGIIGSALPMVGADLGHELSYVEQEIITAGCTIGAIFGGLILGAMADKWGRKWCLVIADIGYSVAQMIVGRLVLGVGVGGASAVAPLYLSELAPTAVRGRTVGTYGFFVPFGQFVSTAIGTGFQAGVPNHISWRVLFGLGAVPSILQLVLMHWLPESPRVLILWGKKEQARETIAKIYKGAPDAVIDFKLRVAVHTVDESTRLTSQHTPWQMTKLLWTHKPYRRALIAVCGVQMFGQLTGFNTLLYYSSRLFGLLGLKNSAAGGLIPAGCNTLFIFIGMTLVDKVGRRGLLMRVAPGMIAGLLWAVVAFYFMTKDTGGQLVEGYAYSTMNVGLVIGAIILFVCSFGATYAHICWYQSEFLPLEIRATGSAIATTANWVPNLVIAVAFLTQLETLTPAGTYGLYLGFVICGYIFAYYCYPETKGLSIDETNLIFQDGFGVKKASEMLKDKKALLAEMREQEALVNA</sequence>
<dbReference type="PANTHER" id="PTHR48020">
    <property type="entry name" value="PROTON MYO-INOSITOL COTRANSPORTER"/>
    <property type="match status" value="1"/>
</dbReference>
<evidence type="ECO:0000256" key="6">
    <source>
        <dbReference type="ARBA" id="ARBA00022989"/>
    </source>
</evidence>
<name>A0A427XK42_9TREE</name>
<dbReference type="Gene3D" id="1.20.1250.20">
    <property type="entry name" value="MFS general substrate transporter like domains"/>
    <property type="match status" value="1"/>
</dbReference>
<keyword evidence="7 10" id="KW-0472">Membrane</keyword>
<keyword evidence="5 10" id="KW-0812">Transmembrane</keyword>
<dbReference type="InterPro" id="IPR020846">
    <property type="entry name" value="MFS_dom"/>
</dbReference>
<keyword evidence="3 9" id="KW-0813">Transport</keyword>